<dbReference type="Pfam" id="PF02557">
    <property type="entry name" value="VanY"/>
    <property type="match status" value="1"/>
</dbReference>
<proteinExistence type="predicted"/>
<reference evidence="3 4" key="1">
    <citation type="submission" date="2017-08" db="EMBL/GenBank/DDBJ databases">
        <title>Draft genome sequences of 64 type strains of genus Staph aureus.</title>
        <authorList>
            <person name="Cole K."/>
            <person name="Golubchik T."/>
            <person name="Russell J."/>
            <person name="Foster D."/>
            <person name="Llewelyn M."/>
            <person name="Wilson D."/>
            <person name="Crook D."/>
            <person name="Paul J."/>
        </authorList>
    </citation>
    <scope>NUCLEOTIDE SEQUENCE [LARGE SCALE GENOMIC DNA]</scope>
    <source>
        <strain evidence="3 4">DSM 21968</strain>
    </source>
</reference>
<dbReference type="GO" id="GO:0008233">
    <property type="term" value="F:peptidase activity"/>
    <property type="evidence" value="ECO:0007669"/>
    <property type="project" value="InterPro"/>
</dbReference>
<evidence type="ECO:0000256" key="1">
    <source>
        <dbReference type="SAM" id="MobiDB-lite"/>
    </source>
</evidence>
<feature type="domain" description="D-alanyl-D-alanine carboxypeptidase-like core" evidence="2">
    <location>
        <begin position="83"/>
        <end position="207"/>
    </location>
</feature>
<gene>
    <name evidence="3" type="ORF">CD122_07190</name>
</gene>
<accession>A0A2K3YNQ8</accession>
<dbReference type="Proteomes" id="UP000242752">
    <property type="component" value="Unassembled WGS sequence"/>
</dbReference>
<keyword evidence="4" id="KW-1185">Reference proteome</keyword>
<dbReference type="InterPro" id="IPR003709">
    <property type="entry name" value="VanY-like_core_dom"/>
</dbReference>
<organism evidence="3 4">
    <name type="scientific">Staphylococcus rostri</name>
    <dbReference type="NCBI Taxonomy" id="522262"/>
    <lineage>
        <taxon>Bacteria</taxon>
        <taxon>Bacillati</taxon>
        <taxon>Bacillota</taxon>
        <taxon>Bacilli</taxon>
        <taxon>Bacillales</taxon>
        <taxon>Staphylococcaceae</taxon>
        <taxon>Staphylococcus</taxon>
    </lineage>
</organism>
<dbReference type="PANTHER" id="PTHR34385:SF1">
    <property type="entry name" value="PEPTIDOGLYCAN L-ALANYL-D-GLUTAMATE ENDOPEPTIDASE CWLK"/>
    <property type="match status" value="1"/>
</dbReference>
<dbReference type="PROSITE" id="PS51257">
    <property type="entry name" value="PROKAR_LIPOPROTEIN"/>
    <property type="match status" value="1"/>
</dbReference>
<dbReference type="RefSeq" id="WP_103358320.1">
    <property type="nucleotide sequence ID" value="NZ_CP113107.1"/>
</dbReference>
<evidence type="ECO:0000313" key="4">
    <source>
        <dbReference type="Proteomes" id="UP000242752"/>
    </source>
</evidence>
<dbReference type="Gene3D" id="3.30.1380.10">
    <property type="match status" value="1"/>
</dbReference>
<evidence type="ECO:0000313" key="3">
    <source>
        <dbReference type="EMBL" id="PNZ27240.1"/>
    </source>
</evidence>
<dbReference type="GO" id="GO:0006508">
    <property type="term" value="P:proteolysis"/>
    <property type="evidence" value="ECO:0007669"/>
    <property type="project" value="InterPro"/>
</dbReference>
<evidence type="ECO:0000259" key="2">
    <source>
        <dbReference type="Pfam" id="PF02557"/>
    </source>
</evidence>
<dbReference type="InterPro" id="IPR058193">
    <property type="entry name" value="VanY/YodJ_core_dom"/>
</dbReference>
<protein>
    <recommendedName>
        <fullName evidence="2">D-alanyl-D-alanine carboxypeptidase-like core domain-containing protein</fullName>
    </recommendedName>
</protein>
<sequence>MRKILLAAGVSTLVLTGCNAQKEASVEESTADEENVEETRQDETKKRHQVTQKDGVTYVDGHVLANKKVNLPSDYAPGEDLKARAELERMIQEANTQDGTSLVFRSGFRSYETQTQLYNSYVSRDGEAAANKYSAKPGYSEHQTGLAFDVGSANASDDFKTSFVETKEGQWVKAHAHEYGFIIRYPEGKEKVTGYQYEPWHLRYVGKDLAKKIHDQDTTLEEYFDYGM</sequence>
<dbReference type="EMBL" id="PPRF01000041">
    <property type="protein sequence ID" value="PNZ27240.1"/>
    <property type="molecule type" value="Genomic_DNA"/>
</dbReference>
<dbReference type="PANTHER" id="PTHR34385">
    <property type="entry name" value="D-ALANYL-D-ALANINE CARBOXYPEPTIDASE"/>
    <property type="match status" value="1"/>
</dbReference>
<dbReference type="CDD" id="cd14852">
    <property type="entry name" value="LD-carboxypeptidase"/>
    <property type="match status" value="1"/>
</dbReference>
<dbReference type="InterPro" id="IPR052179">
    <property type="entry name" value="DD-CPase-like"/>
</dbReference>
<dbReference type="SUPFAM" id="SSF55166">
    <property type="entry name" value="Hedgehog/DD-peptidase"/>
    <property type="match status" value="1"/>
</dbReference>
<feature type="region of interest" description="Disordered" evidence="1">
    <location>
        <begin position="23"/>
        <end position="47"/>
    </location>
</feature>
<dbReference type="InterPro" id="IPR009045">
    <property type="entry name" value="Zn_M74/Hedgehog-like"/>
</dbReference>
<comment type="caution">
    <text evidence="3">The sequence shown here is derived from an EMBL/GenBank/DDBJ whole genome shotgun (WGS) entry which is preliminary data.</text>
</comment>
<dbReference type="AlphaFoldDB" id="A0A2K3YNQ8"/>
<name>A0A2K3YNQ8_9STAP</name>
<dbReference type="OrthoDB" id="9792074at2"/>